<dbReference type="Proteomes" id="UP000220836">
    <property type="component" value="Unassembled WGS sequence"/>
</dbReference>
<feature type="signal peptide" evidence="1">
    <location>
        <begin position="1"/>
        <end position="18"/>
    </location>
</feature>
<evidence type="ECO:0000313" key="2">
    <source>
        <dbReference type="EMBL" id="SMX46495.1"/>
    </source>
</evidence>
<keyword evidence="1" id="KW-0732">Signal</keyword>
<dbReference type="AlphaFoldDB" id="A0A238KUM2"/>
<name>A0A238KUM2_9RHOB</name>
<protein>
    <submittedName>
        <fullName evidence="2">Uncharacterized protein</fullName>
    </submittedName>
</protein>
<sequence length="124" mass="14152">MQKLFLALLLVIGQAAHADFLTENRGQWEGKGYISTGLEWPVYIKFLSKSAEVYTPDDGCEAIWTFESVGQNIIRGWEQVTVGADRCYVGLKFVVTRHDASRIKVDWFQMNGMHVAEALLWRVQ</sequence>
<dbReference type="RefSeq" id="WP_097805776.1">
    <property type="nucleotide sequence ID" value="NZ_FXYH01000013.1"/>
</dbReference>
<gene>
    <name evidence="2" type="ORF">PEV8663_03306</name>
</gene>
<evidence type="ECO:0000313" key="3">
    <source>
        <dbReference type="Proteomes" id="UP000220836"/>
    </source>
</evidence>
<feature type="chain" id="PRO_5012760015" evidence="1">
    <location>
        <begin position="19"/>
        <end position="124"/>
    </location>
</feature>
<accession>A0A238KUM2</accession>
<dbReference type="EMBL" id="FXYH01000013">
    <property type="protein sequence ID" value="SMX46495.1"/>
    <property type="molecule type" value="Genomic_DNA"/>
</dbReference>
<evidence type="ECO:0000256" key="1">
    <source>
        <dbReference type="SAM" id="SignalP"/>
    </source>
</evidence>
<keyword evidence="3" id="KW-1185">Reference proteome</keyword>
<proteinExistence type="predicted"/>
<organism evidence="2 3">
    <name type="scientific">Pelagimonas varians</name>
    <dbReference type="NCBI Taxonomy" id="696760"/>
    <lineage>
        <taxon>Bacteria</taxon>
        <taxon>Pseudomonadati</taxon>
        <taxon>Pseudomonadota</taxon>
        <taxon>Alphaproteobacteria</taxon>
        <taxon>Rhodobacterales</taxon>
        <taxon>Roseobacteraceae</taxon>
        <taxon>Pelagimonas</taxon>
    </lineage>
</organism>
<reference evidence="2 3" key="1">
    <citation type="submission" date="2017-05" db="EMBL/GenBank/DDBJ databases">
        <authorList>
            <person name="Song R."/>
            <person name="Chenine A.L."/>
            <person name="Ruprecht R.M."/>
        </authorList>
    </citation>
    <scope>NUCLEOTIDE SEQUENCE [LARGE SCALE GENOMIC DNA]</scope>
    <source>
        <strain evidence="2 3">CECT 8663</strain>
    </source>
</reference>